<name>A0A2N3VDS8_9NOCA</name>
<dbReference type="PROSITE" id="PS51257">
    <property type="entry name" value="PROKAR_LIPOPROTEIN"/>
    <property type="match status" value="1"/>
</dbReference>
<dbReference type="EMBL" id="PJMW01000002">
    <property type="protein sequence ID" value="PKV79757.1"/>
    <property type="molecule type" value="Genomic_DNA"/>
</dbReference>
<evidence type="ECO:0000313" key="2">
    <source>
        <dbReference type="Proteomes" id="UP000233766"/>
    </source>
</evidence>
<organism evidence="1 2">
    <name type="scientific">Nocardia fluminea</name>
    <dbReference type="NCBI Taxonomy" id="134984"/>
    <lineage>
        <taxon>Bacteria</taxon>
        <taxon>Bacillati</taxon>
        <taxon>Actinomycetota</taxon>
        <taxon>Actinomycetes</taxon>
        <taxon>Mycobacteriales</taxon>
        <taxon>Nocardiaceae</taxon>
        <taxon>Nocardia</taxon>
    </lineage>
</organism>
<reference evidence="1 2" key="1">
    <citation type="submission" date="2017-12" db="EMBL/GenBank/DDBJ databases">
        <title>Sequencing the genomes of 1000 Actinobacteria strains.</title>
        <authorList>
            <person name="Klenk H.-P."/>
        </authorList>
    </citation>
    <scope>NUCLEOTIDE SEQUENCE [LARGE SCALE GENOMIC DNA]</scope>
    <source>
        <strain evidence="1 2">DSM 44489</strain>
    </source>
</reference>
<protein>
    <recommendedName>
        <fullName evidence="3">Lipoprotein</fullName>
    </recommendedName>
</protein>
<evidence type="ECO:0008006" key="3">
    <source>
        <dbReference type="Google" id="ProtNLM"/>
    </source>
</evidence>
<accession>A0A2N3VDS8</accession>
<dbReference type="RefSeq" id="WP_170112139.1">
    <property type="nucleotide sequence ID" value="NZ_PJMW01000002.1"/>
</dbReference>
<dbReference type="Proteomes" id="UP000233766">
    <property type="component" value="Unassembled WGS sequence"/>
</dbReference>
<sequence length="179" mass="18487">MRVLERLGLGTALAATATGVIFIGACSQQVPGTAEVNQNELASYTSEVAASSAAASSSKAAKIEAANDTACDGLRSANKTSVTSFNAYIAASNDQAPDADAKATDAVTTLRNSAKDLDRKITADVIPDLSVPLRAYIEKTNTLADTLERRAPTDELNGVIDTFNAAKDEAIAVCTPYGS</sequence>
<dbReference type="AlphaFoldDB" id="A0A2N3VDS8"/>
<gene>
    <name evidence="1" type="ORF">ATK86_4170</name>
</gene>
<comment type="caution">
    <text evidence="1">The sequence shown here is derived from an EMBL/GenBank/DDBJ whole genome shotgun (WGS) entry which is preliminary data.</text>
</comment>
<proteinExistence type="predicted"/>
<evidence type="ECO:0000313" key="1">
    <source>
        <dbReference type="EMBL" id="PKV79757.1"/>
    </source>
</evidence>
<keyword evidence="2" id="KW-1185">Reference proteome</keyword>